<dbReference type="AlphaFoldDB" id="A0A7J6NGR4"/>
<comment type="caution">
    <text evidence="1">The sequence shown here is derived from an EMBL/GenBank/DDBJ whole genome shotgun (WGS) entry which is preliminary data.</text>
</comment>
<feature type="non-terminal residue" evidence="1">
    <location>
        <position position="1"/>
    </location>
</feature>
<accession>A0A7J6NGR4</accession>
<organism evidence="1 2">
    <name type="scientific">Perkinsus olseni</name>
    <name type="common">Perkinsus atlanticus</name>
    <dbReference type="NCBI Taxonomy" id="32597"/>
    <lineage>
        <taxon>Eukaryota</taxon>
        <taxon>Sar</taxon>
        <taxon>Alveolata</taxon>
        <taxon>Perkinsozoa</taxon>
        <taxon>Perkinsea</taxon>
        <taxon>Perkinsida</taxon>
        <taxon>Perkinsidae</taxon>
        <taxon>Perkinsus</taxon>
    </lineage>
</organism>
<protein>
    <submittedName>
        <fullName evidence="1">Uncharacterized protein</fullName>
    </submittedName>
</protein>
<evidence type="ECO:0000313" key="2">
    <source>
        <dbReference type="Proteomes" id="UP000574390"/>
    </source>
</evidence>
<evidence type="ECO:0000313" key="1">
    <source>
        <dbReference type="EMBL" id="KAF4683029.1"/>
    </source>
</evidence>
<reference evidence="1 2" key="1">
    <citation type="submission" date="2020-04" db="EMBL/GenBank/DDBJ databases">
        <title>Perkinsus olseni comparative genomics.</title>
        <authorList>
            <person name="Bogema D.R."/>
        </authorList>
    </citation>
    <scope>NUCLEOTIDE SEQUENCE [LARGE SCALE GENOMIC DNA]</scope>
    <source>
        <strain evidence="1">ATCC PRA-205</strain>
    </source>
</reference>
<sequence length="102" mass="11797">DIWLVDPDLVVDFADGEPRTRPRSTILRNSCLFSFPTLVVEESRLAEWEAEWHIRRDYLRGLAETKSFLDERGETLQGSRRTSLKSNRGFVVLVQMSNQGKT</sequence>
<dbReference type="Proteomes" id="UP000574390">
    <property type="component" value="Unassembled WGS sequence"/>
</dbReference>
<name>A0A7J6NGR4_PEROL</name>
<proteinExistence type="predicted"/>
<gene>
    <name evidence="1" type="ORF">FOZ62_018627</name>
</gene>
<dbReference type="EMBL" id="JABANM010037387">
    <property type="protein sequence ID" value="KAF4683029.1"/>
    <property type="molecule type" value="Genomic_DNA"/>
</dbReference>
<feature type="non-terminal residue" evidence="1">
    <location>
        <position position="102"/>
    </location>
</feature>